<dbReference type="Gene3D" id="3.20.20.80">
    <property type="entry name" value="Glycosidases"/>
    <property type="match status" value="1"/>
</dbReference>
<protein>
    <submittedName>
        <fullName evidence="1">Glycosyltransferase WbsX</fullName>
    </submittedName>
</protein>
<dbReference type="GO" id="GO:0016740">
    <property type="term" value="F:transferase activity"/>
    <property type="evidence" value="ECO:0007669"/>
    <property type="project" value="UniProtKB-KW"/>
</dbReference>
<evidence type="ECO:0000313" key="2">
    <source>
        <dbReference type="Proteomes" id="UP000182409"/>
    </source>
</evidence>
<dbReference type="CDD" id="cd11579">
    <property type="entry name" value="Glyco_tran_WbsX"/>
    <property type="match status" value="1"/>
</dbReference>
<dbReference type="Pfam" id="PF14307">
    <property type="entry name" value="Glyco_tran_WbsX"/>
    <property type="match status" value="1"/>
</dbReference>
<accession>A0A1H4JYL2</accession>
<keyword evidence="1" id="KW-0808">Transferase</keyword>
<proteinExistence type="predicted"/>
<gene>
    <name evidence="1" type="ORF">SAMN05443244_0866</name>
</gene>
<dbReference type="AlphaFoldDB" id="A0A1H4JYL2"/>
<sequence length="403" mass="45227">MDRRDFIVGAGAVLLNAGSASGLAPRPDDDIVVAAYYFGNFHVDPRNEKAHGAGWTEWNLVKAAQPKFPGHHQPKVPVWGYGDEAAPEVFKKKIAAAKDHGVDALIFDWYWYEDGPFLNRALDEGYLKAENAQDVKFALMWANHDWIDLHPAKLDSSGDVQYHGGVSRKAFDAMCDRVVELFRHPSYLKIGGKPYFSLYEMFRFVQGMGGVSQAAASLDVLRQKAIAAGFQGVHINAVTWGVKLLPGEADVKNLPELLKQLHVDSTTSYVWIHHAQLASKLTTEYADVRQQYERYRDHAAAELGCPYFPNVTVGWDASPRTCQTDNFRVSGYPFTSVVVNNTPRDFEESLRSAKEFAMSKLPEGKRLITLNSWNEWTEGSYLEPDTQNGAAYLDAVRRVFFRS</sequence>
<dbReference type="PANTHER" id="PTHR41244:SF1">
    <property type="entry name" value="GLYCOSYLTRANSFERASE"/>
    <property type="match status" value="1"/>
</dbReference>
<evidence type="ECO:0000313" key="1">
    <source>
        <dbReference type="EMBL" id="SEB50712.1"/>
    </source>
</evidence>
<name>A0A1H4JYL2_9BACT</name>
<dbReference type="EMBL" id="FNSD01000001">
    <property type="protein sequence ID" value="SEB50712.1"/>
    <property type="molecule type" value="Genomic_DNA"/>
</dbReference>
<organism evidence="1 2">
    <name type="scientific">Terriglobus roseus</name>
    <dbReference type="NCBI Taxonomy" id="392734"/>
    <lineage>
        <taxon>Bacteria</taxon>
        <taxon>Pseudomonadati</taxon>
        <taxon>Acidobacteriota</taxon>
        <taxon>Terriglobia</taxon>
        <taxon>Terriglobales</taxon>
        <taxon>Acidobacteriaceae</taxon>
        <taxon>Terriglobus</taxon>
    </lineage>
</organism>
<dbReference type="Proteomes" id="UP000182409">
    <property type="component" value="Unassembled WGS sequence"/>
</dbReference>
<reference evidence="1 2" key="1">
    <citation type="submission" date="2016-10" db="EMBL/GenBank/DDBJ databases">
        <authorList>
            <person name="de Groot N.N."/>
        </authorList>
    </citation>
    <scope>NUCLEOTIDE SEQUENCE [LARGE SCALE GENOMIC DNA]</scope>
    <source>
        <strain evidence="1 2">AB35.6</strain>
    </source>
</reference>
<dbReference type="InterPro" id="IPR032719">
    <property type="entry name" value="WbsX"/>
</dbReference>
<dbReference type="RefSeq" id="WP_074652510.1">
    <property type="nucleotide sequence ID" value="NZ_FNSD01000001.1"/>
</dbReference>
<dbReference type="PANTHER" id="PTHR41244">
    <property type="entry name" value="RHAMNAN SYNTHESIS F"/>
    <property type="match status" value="1"/>
</dbReference>
<dbReference type="OrthoDB" id="9816424at2"/>